<comment type="caution">
    <text evidence="2">The sequence shown here is derived from an EMBL/GenBank/DDBJ whole genome shotgun (WGS) entry which is preliminary data.</text>
</comment>
<protein>
    <submittedName>
        <fullName evidence="2">Uncharacterized protein</fullName>
    </submittedName>
</protein>
<evidence type="ECO:0000313" key="3">
    <source>
        <dbReference type="Proteomes" id="UP001358586"/>
    </source>
</evidence>
<keyword evidence="3" id="KW-1185">Reference proteome</keyword>
<organism evidence="2 3">
    <name type="scientific">Gossypium arboreum</name>
    <name type="common">Tree cotton</name>
    <name type="synonym">Gossypium nanking</name>
    <dbReference type="NCBI Taxonomy" id="29729"/>
    <lineage>
        <taxon>Eukaryota</taxon>
        <taxon>Viridiplantae</taxon>
        <taxon>Streptophyta</taxon>
        <taxon>Embryophyta</taxon>
        <taxon>Tracheophyta</taxon>
        <taxon>Spermatophyta</taxon>
        <taxon>Magnoliopsida</taxon>
        <taxon>eudicotyledons</taxon>
        <taxon>Gunneridae</taxon>
        <taxon>Pentapetalae</taxon>
        <taxon>rosids</taxon>
        <taxon>malvids</taxon>
        <taxon>Malvales</taxon>
        <taxon>Malvaceae</taxon>
        <taxon>Malvoideae</taxon>
        <taxon>Gossypium</taxon>
    </lineage>
</organism>
<dbReference type="EMBL" id="JARKNE010000005">
    <property type="protein sequence ID" value="KAK5833689.1"/>
    <property type="molecule type" value="Genomic_DNA"/>
</dbReference>
<evidence type="ECO:0000256" key="1">
    <source>
        <dbReference type="SAM" id="MobiDB-lite"/>
    </source>
</evidence>
<gene>
    <name evidence="2" type="ORF">PVK06_017542</name>
</gene>
<dbReference type="Proteomes" id="UP001358586">
    <property type="component" value="Chromosome 5"/>
</dbReference>
<reference evidence="2 3" key="1">
    <citation type="submission" date="2023-03" db="EMBL/GenBank/DDBJ databases">
        <title>WGS of Gossypium arboreum.</title>
        <authorList>
            <person name="Yu D."/>
        </authorList>
    </citation>
    <scope>NUCLEOTIDE SEQUENCE [LARGE SCALE GENOMIC DNA]</scope>
    <source>
        <tissue evidence="2">Leaf</tissue>
    </source>
</reference>
<accession>A0ABR0Q3P0</accession>
<proteinExistence type="predicted"/>
<feature type="region of interest" description="Disordered" evidence="1">
    <location>
        <begin position="54"/>
        <end position="74"/>
    </location>
</feature>
<name>A0ABR0Q3P0_GOSAR</name>
<sequence>MIEFDMAKLIFDQVVSHAKKGKHVIAELVEQIVEEEDEQIEQAYHEATSIADEAKVPTPTSTSVIEGSIESLEQ</sequence>
<evidence type="ECO:0000313" key="2">
    <source>
        <dbReference type="EMBL" id="KAK5833689.1"/>
    </source>
</evidence>